<dbReference type="OrthoDB" id="5951731at2759"/>
<feature type="domain" description="Peptidase M12B" evidence="7">
    <location>
        <begin position="163"/>
        <end position="382"/>
    </location>
</feature>
<proteinExistence type="predicted"/>
<dbReference type="Pfam" id="PF01421">
    <property type="entry name" value="Reprolysin"/>
    <property type="match status" value="1"/>
</dbReference>
<dbReference type="AlphaFoldDB" id="A0A4D5RQ76"/>
<protein>
    <submittedName>
        <fullName evidence="8">Putative secreted metalloprotease</fullName>
    </submittedName>
</protein>
<dbReference type="GO" id="GO:0046872">
    <property type="term" value="F:metal ion binding"/>
    <property type="evidence" value="ECO:0007669"/>
    <property type="project" value="UniProtKB-KW"/>
</dbReference>
<evidence type="ECO:0000256" key="1">
    <source>
        <dbReference type="ARBA" id="ARBA00022670"/>
    </source>
</evidence>
<feature type="binding site" evidence="5">
    <location>
        <position position="322"/>
    </location>
    <ligand>
        <name>Zn(2+)</name>
        <dbReference type="ChEBI" id="CHEBI:29105"/>
        <note>catalytic</note>
    </ligand>
</feature>
<evidence type="ECO:0000256" key="6">
    <source>
        <dbReference type="SAM" id="SignalP"/>
    </source>
</evidence>
<evidence type="ECO:0000256" key="3">
    <source>
        <dbReference type="ARBA" id="ARBA00022833"/>
    </source>
</evidence>
<dbReference type="GO" id="GO:0004222">
    <property type="term" value="F:metalloendopeptidase activity"/>
    <property type="evidence" value="ECO:0007669"/>
    <property type="project" value="InterPro"/>
</dbReference>
<keyword evidence="1 8" id="KW-0645">Protease</keyword>
<evidence type="ECO:0000256" key="4">
    <source>
        <dbReference type="ARBA" id="ARBA00023049"/>
    </source>
</evidence>
<dbReference type="PANTHER" id="PTHR11905:SF159">
    <property type="entry name" value="ADAM METALLOPROTEASE"/>
    <property type="match status" value="1"/>
</dbReference>
<dbReference type="VEuPathDB" id="VectorBase:ISCP_038542"/>
<feature type="binding site" evidence="5">
    <location>
        <position position="328"/>
    </location>
    <ligand>
        <name>Zn(2+)</name>
        <dbReference type="ChEBI" id="CHEBI:29105"/>
        <note>catalytic</note>
    </ligand>
</feature>
<dbReference type="GO" id="GO:0006508">
    <property type="term" value="P:proteolysis"/>
    <property type="evidence" value="ECO:0007669"/>
    <property type="project" value="UniProtKB-KW"/>
</dbReference>
<keyword evidence="3 5" id="KW-0862">Zinc</keyword>
<organism evidence="8">
    <name type="scientific">Ixodes scapularis</name>
    <name type="common">Black-legged tick</name>
    <name type="synonym">Deer tick</name>
    <dbReference type="NCBI Taxonomy" id="6945"/>
    <lineage>
        <taxon>Eukaryota</taxon>
        <taxon>Metazoa</taxon>
        <taxon>Ecdysozoa</taxon>
        <taxon>Arthropoda</taxon>
        <taxon>Chelicerata</taxon>
        <taxon>Arachnida</taxon>
        <taxon>Acari</taxon>
        <taxon>Parasitiformes</taxon>
        <taxon>Ixodida</taxon>
        <taxon>Ixodoidea</taxon>
        <taxon>Ixodidae</taxon>
        <taxon>Ixodinae</taxon>
        <taxon>Ixodes</taxon>
    </lineage>
</organism>
<sequence>MLLIFKCAYFSGILLRAVHSAPSTEYVVYPRLLDERGLDVERILYIQDDIILRLQKNTVLGERFTFSETVNGTREDTIMDGRKLEANMFHDRIRMASVKVEDKNGAVEVRGILSNRLRITPLHISARSNDGLIPHKIYQVDQRAEDTNPFKADLMKKDSESVFEAELNIVADSYYWSHFKDKRELIEYLAICMQLVNIRYEDTKDPMVQFLLTAVEQDAASVFYTIDGKDVDCSSCPSKLYVDADGTLQQAKSIYGHNKEHDITVLVTSLDIVEKNDGSILNTILGYAEHQGLCSERRRVAIVEDAPHSYSLTRIITHELGHTLGATHDGLESEHNHCSRHDGYIMAPYTHGSNNGHFSDCSIKEIQEFVKTIKEDCREVKSRNTLNKNGTPVLPGVVMNLTRYCELKHPSFCDITVNQDKIKECQFQCCFGGRVKCMKNKPADPTSCNNQWDINMDPLCSVKCCSLFASDATHKCFEEIAVDGTPCDDKKMCFRNKCVDNYDPFETPGLSTAPATEES</sequence>
<evidence type="ECO:0000256" key="5">
    <source>
        <dbReference type="PROSITE-ProRule" id="PRU00276"/>
    </source>
</evidence>
<feature type="active site" evidence="5">
    <location>
        <position position="319"/>
    </location>
</feature>
<dbReference type="InterPro" id="IPR001590">
    <property type="entry name" value="Peptidase_M12B"/>
</dbReference>
<evidence type="ECO:0000256" key="2">
    <source>
        <dbReference type="ARBA" id="ARBA00022801"/>
    </source>
</evidence>
<dbReference type="PROSITE" id="PS50215">
    <property type="entry name" value="ADAM_MEPRO"/>
    <property type="match status" value="1"/>
</dbReference>
<accession>A0A4D5RQ76</accession>
<dbReference type="VEuPathDB" id="VectorBase:ISCW010536"/>
<evidence type="ECO:0000313" key="8">
    <source>
        <dbReference type="EMBL" id="MOY39462.1"/>
    </source>
</evidence>
<dbReference type="Gene3D" id="3.40.390.10">
    <property type="entry name" value="Collagenase (Catalytic Domain)"/>
    <property type="match status" value="1"/>
</dbReference>
<evidence type="ECO:0000259" key="7">
    <source>
        <dbReference type="PROSITE" id="PS50215"/>
    </source>
</evidence>
<name>A0A4D5RQ76_IXOSC</name>
<feature type="binding site" evidence="5">
    <location>
        <position position="318"/>
    </location>
    <ligand>
        <name>Zn(2+)</name>
        <dbReference type="ChEBI" id="CHEBI:29105"/>
        <note>catalytic</note>
    </ligand>
</feature>
<dbReference type="InterPro" id="IPR024079">
    <property type="entry name" value="MetalloPept_cat_dom_sf"/>
</dbReference>
<comment type="caution">
    <text evidence="5">Lacks conserved residue(s) required for the propagation of feature annotation.</text>
</comment>
<feature type="chain" id="PRO_5020027438" evidence="6">
    <location>
        <begin position="21"/>
        <end position="519"/>
    </location>
</feature>
<keyword evidence="4 8" id="KW-0482">Metalloprotease</keyword>
<keyword evidence="5" id="KW-0479">Metal-binding</keyword>
<reference evidence="8" key="1">
    <citation type="submission" date="2019-04" db="EMBL/GenBank/DDBJ databases">
        <title>An insight into the mialome of Ixodes scapularis.</title>
        <authorList>
            <person name="Ribeiro J.M."/>
            <person name="Mather T.N."/>
            <person name="Karim S."/>
        </authorList>
    </citation>
    <scope>NUCLEOTIDE SEQUENCE</scope>
</reference>
<dbReference type="VEuPathDB" id="VectorBase:ISCI010536"/>
<dbReference type="EMBL" id="GHJT01005491">
    <property type="protein sequence ID" value="MOY39462.1"/>
    <property type="molecule type" value="Transcribed_RNA"/>
</dbReference>
<feature type="signal peptide" evidence="6">
    <location>
        <begin position="1"/>
        <end position="20"/>
    </location>
</feature>
<keyword evidence="2" id="KW-0378">Hydrolase</keyword>
<dbReference type="PANTHER" id="PTHR11905">
    <property type="entry name" value="ADAM A DISINTEGRIN AND METALLOPROTEASE DOMAIN"/>
    <property type="match status" value="1"/>
</dbReference>
<keyword evidence="6" id="KW-0732">Signal</keyword>
<dbReference type="SUPFAM" id="SSF55486">
    <property type="entry name" value="Metalloproteases ('zincins'), catalytic domain"/>
    <property type="match status" value="1"/>
</dbReference>